<dbReference type="AlphaFoldDB" id="A0A3R5X188"/>
<accession>A0A3R5X188</accession>
<dbReference type="RefSeq" id="WP_122131508.1">
    <property type="nucleotide sequence ID" value="NZ_DAWDXW010000024.1"/>
</dbReference>
<name>A0A3R5X188_9BACT</name>
<dbReference type="EMBL" id="WNCR01000001">
    <property type="protein sequence ID" value="MTU27657.1"/>
    <property type="molecule type" value="Genomic_DNA"/>
</dbReference>
<sequence length="157" mass="17262">MKKDMTFSADFARCGYTKVSRQAMQIAFTPGDKCEKEAKVLLCILGFAYFKKGEVSFHFKDYACERGEWITSYSELARRTGLIRRTAVTAVGHLVEAGWLTVTAVGRMTKFTLTFYDAPPQPDGHGSPQGGGDDGLSLAAALYMYQNGTVYNTGETV</sequence>
<evidence type="ECO:0000313" key="1">
    <source>
        <dbReference type="EMBL" id="MTU27657.1"/>
    </source>
</evidence>
<protein>
    <submittedName>
        <fullName evidence="1">Uncharacterized protein</fullName>
    </submittedName>
</protein>
<comment type="caution">
    <text evidence="1">The sequence shown here is derived from an EMBL/GenBank/DDBJ whole genome shotgun (WGS) entry which is preliminary data.</text>
</comment>
<evidence type="ECO:0000313" key="2">
    <source>
        <dbReference type="Proteomes" id="UP000437446"/>
    </source>
</evidence>
<reference evidence="1 2" key="1">
    <citation type="journal article" date="2019" name="Nat. Med.">
        <title>A library of human gut bacterial isolates paired with longitudinal multiomics data enables mechanistic microbiome research.</title>
        <authorList>
            <person name="Poyet M."/>
            <person name="Groussin M."/>
            <person name="Gibbons S.M."/>
            <person name="Avila-Pacheco J."/>
            <person name="Jiang X."/>
            <person name="Kearney S.M."/>
            <person name="Perrotta A.R."/>
            <person name="Berdy B."/>
            <person name="Zhao S."/>
            <person name="Lieberman T.D."/>
            <person name="Swanson P.K."/>
            <person name="Smith M."/>
            <person name="Roesemann S."/>
            <person name="Alexander J.E."/>
            <person name="Rich S.A."/>
            <person name="Livny J."/>
            <person name="Vlamakis H."/>
            <person name="Clish C."/>
            <person name="Bullock K."/>
            <person name="Deik A."/>
            <person name="Scott J."/>
            <person name="Pierce K.A."/>
            <person name="Xavier R.J."/>
            <person name="Alm E.J."/>
        </authorList>
    </citation>
    <scope>NUCLEOTIDE SEQUENCE [LARGE SCALE GENOMIC DNA]</scope>
    <source>
        <strain evidence="1 2">BIOML-A25</strain>
    </source>
</reference>
<organism evidence="1 2">
    <name type="scientific">Parabacteroides merdae</name>
    <dbReference type="NCBI Taxonomy" id="46503"/>
    <lineage>
        <taxon>Bacteria</taxon>
        <taxon>Pseudomonadati</taxon>
        <taxon>Bacteroidota</taxon>
        <taxon>Bacteroidia</taxon>
        <taxon>Bacteroidales</taxon>
        <taxon>Tannerellaceae</taxon>
        <taxon>Parabacteroides</taxon>
    </lineage>
</organism>
<gene>
    <name evidence="1" type="ORF">GMD66_00185</name>
</gene>
<dbReference type="Proteomes" id="UP000437446">
    <property type="component" value="Unassembled WGS sequence"/>
</dbReference>
<proteinExistence type="predicted"/>